<accession>A0A972NWP1</accession>
<name>A0A972NWP1_9BURK</name>
<comment type="caution">
    <text evidence="1">The sequence shown here is derived from an EMBL/GenBank/DDBJ whole genome shotgun (WGS) entry which is preliminary data.</text>
</comment>
<sequence>MPSRTILRMDTRLDPSTSRRMGRSIFGVDGAVTTIGTVTSTGMAVDAADMDAADTGVADTGEVTKGNRDKHRLFLFPEAT</sequence>
<dbReference type="EMBL" id="WOEZ01000198">
    <property type="protein sequence ID" value="NPT59734.1"/>
    <property type="molecule type" value="Genomic_DNA"/>
</dbReference>
<keyword evidence="2" id="KW-1185">Reference proteome</keyword>
<protein>
    <submittedName>
        <fullName evidence="1">Uncharacterized protein</fullName>
    </submittedName>
</protein>
<gene>
    <name evidence="1" type="ORF">GNZ13_35580</name>
</gene>
<evidence type="ECO:0000313" key="1">
    <source>
        <dbReference type="EMBL" id="NPT59734.1"/>
    </source>
</evidence>
<dbReference type="AlphaFoldDB" id="A0A972NWP1"/>
<proteinExistence type="predicted"/>
<dbReference type="Proteomes" id="UP000655523">
    <property type="component" value="Unassembled WGS sequence"/>
</dbReference>
<dbReference type="RefSeq" id="WP_172173365.1">
    <property type="nucleotide sequence ID" value="NZ_WOEZ01000198.1"/>
</dbReference>
<reference evidence="1 2" key="1">
    <citation type="submission" date="2019-11" db="EMBL/GenBank/DDBJ databases">
        <title>Metabolism of dissolved organic matter in forest soils.</title>
        <authorList>
            <person name="Cyle K.T."/>
            <person name="Wilhelm R.C."/>
            <person name="Martinez C.E."/>
        </authorList>
    </citation>
    <scope>NUCLEOTIDE SEQUENCE [LARGE SCALE GENOMIC DNA]</scope>
    <source>
        <strain evidence="1 2">5N</strain>
    </source>
</reference>
<organism evidence="1 2">
    <name type="scientific">Paraburkholderia elongata</name>
    <dbReference type="NCBI Taxonomy" id="2675747"/>
    <lineage>
        <taxon>Bacteria</taxon>
        <taxon>Pseudomonadati</taxon>
        <taxon>Pseudomonadota</taxon>
        <taxon>Betaproteobacteria</taxon>
        <taxon>Burkholderiales</taxon>
        <taxon>Burkholderiaceae</taxon>
        <taxon>Paraburkholderia</taxon>
    </lineage>
</organism>
<evidence type="ECO:0000313" key="2">
    <source>
        <dbReference type="Proteomes" id="UP000655523"/>
    </source>
</evidence>